<evidence type="ECO:0000259" key="7">
    <source>
        <dbReference type="Pfam" id="PF04321"/>
    </source>
</evidence>
<dbReference type="Pfam" id="PF04321">
    <property type="entry name" value="RmlD_sub_bind"/>
    <property type="match status" value="1"/>
</dbReference>
<keyword evidence="6" id="KW-0560">Oxidoreductase</keyword>
<dbReference type="Proteomes" id="UP000218427">
    <property type="component" value="Unassembled WGS sequence"/>
</dbReference>
<evidence type="ECO:0000256" key="5">
    <source>
        <dbReference type="ARBA" id="ARBA00048200"/>
    </source>
</evidence>
<protein>
    <recommendedName>
        <fullName evidence="4 6">dTDP-4-dehydrorhamnose reductase</fullName>
        <ecNumber evidence="3 6">1.1.1.133</ecNumber>
    </recommendedName>
</protein>
<feature type="domain" description="RmlD-like substrate binding" evidence="7">
    <location>
        <begin position="4"/>
        <end position="295"/>
    </location>
</feature>
<evidence type="ECO:0000256" key="1">
    <source>
        <dbReference type="ARBA" id="ARBA00004781"/>
    </source>
</evidence>
<comment type="function">
    <text evidence="6">Catalyzes the reduction of dTDP-6-deoxy-L-lyxo-4-hexulose to yield dTDP-L-rhamnose.</text>
</comment>
<dbReference type="InterPro" id="IPR029903">
    <property type="entry name" value="RmlD-like-bd"/>
</dbReference>
<dbReference type="PANTHER" id="PTHR10491:SF4">
    <property type="entry name" value="METHIONINE ADENOSYLTRANSFERASE 2 SUBUNIT BETA"/>
    <property type="match status" value="1"/>
</dbReference>
<organism evidence="8 9">
    <name type="scientific">Microbulbifer flavimaris</name>
    <dbReference type="NCBI Taxonomy" id="1781068"/>
    <lineage>
        <taxon>Bacteria</taxon>
        <taxon>Pseudomonadati</taxon>
        <taxon>Pseudomonadota</taxon>
        <taxon>Gammaproteobacteria</taxon>
        <taxon>Cellvibrionales</taxon>
        <taxon>Microbulbiferaceae</taxon>
        <taxon>Microbulbifer</taxon>
    </lineage>
</organism>
<name>A0ABX4I688_9GAMM</name>
<evidence type="ECO:0000256" key="3">
    <source>
        <dbReference type="ARBA" id="ARBA00012929"/>
    </source>
</evidence>
<dbReference type="InterPro" id="IPR005913">
    <property type="entry name" value="dTDP_dehydrorham_reduct"/>
</dbReference>
<evidence type="ECO:0000256" key="6">
    <source>
        <dbReference type="RuleBase" id="RU364082"/>
    </source>
</evidence>
<comment type="similarity">
    <text evidence="2 6">Belongs to the dTDP-4-dehydrorhamnose reductase family.</text>
</comment>
<dbReference type="Gene3D" id="3.90.25.10">
    <property type="entry name" value="UDP-galactose 4-epimerase, domain 1"/>
    <property type="match status" value="1"/>
</dbReference>
<evidence type="ECO:0000256" key="4">
    <source>
        <dbReference type="ARBA" id="ARBA00017099"/>
    </source>
</evidence>
<dbReference type="InterPro" id="IPR036291">
    <property type="entry name" value="NAD(P)-bd_dom_sf"/>
</dbReference>
<dbReference type="Gene3D" id="3.40.50.720">
    <property type="entry name" value="NAD(P)-binding Rossmann-like Domain"/>
    <property type="match status" value="1"/>
</dbReference>
<dbReference type="PANTHER" id="PTHR10491">
    <property type="entry name" value="DTDP-4-DEHYDRORHAMNOSE REDUCTASE"/>
    <property type="match status" value="1"/>
</dbReference>
<evidence type="ECO:0000313" key="9">
    <source>
        <dbReference type="Proteomes" id="UP000218427"/>
    </source>
</evidence>
<dbReference type="RefSeq" id="WP_067104468.1">
    <property type="nucleotide sequence ID" value="NZ_LRFG02000001.1"/>
</dbReference>
<reference evidence="8" key="1">
    <citation type="submission" date="2017-08" db="EMBL/GenBank/DDBJ databases">
        <title>Microbulbifer marisrubri sp. nov., a halophilic alphaproteobacterium isolated from marine sediment of the Yellow Sea, China.</title>
        <authorList>
            <person name="Zhang G."/>
            <person name="Xiong Q."/>
        </authorList>
    </citation>
    <scope>NUCLEOTIDE SEQUENCE [LARGE SCALE GENOMIC DNA]</scope>
    <source>
        <strain evidence="8">WRN-8</strain>
    </source>
</reference>
<dbReference type="SUPFAM" id="SSF51735">
    <property type="entry name" value="NAD(P)-binding Rossmann-fold domains"/>
    <property type="match status" value="1"/>
</dbReference>
<dbReference type="EC" id="1.1.1.133" evidence="3 6"/>
<comment type="caution">
    <text evidence="8">The sequence shown here is derived from an EMBL/GenBank/DDBJ whole genome shotgun (WGS) entry which is preliminary data.</text>
</comment>
<dbReference type="EMBL" id="LRFG02000001">
    <property type="protein sequence ID" value="PCO07024.1"/>
    <property type="molecule type" value="Genomic_DNA"/>
</dbReference>
<comment type="cofactor">
    <cofactor evidence="6">
        <name>Mg(2+)</name>
        <dbReference type="ChEBI" id="CHEBI:18420"/>
    </cofactor>
    <text evidence="6">Binds 1 Mg(2+) ion per monomer.</text>
</comment>
<proteinExistence type="inferred from homology"/>
<keyword evidence="6" id="KW-0521">NADP</keyword>
<evidence type="ECO:0000313" key="8">
    <source>
        <dbReference type="EMBL" id="PCO07024.1"/>
    </source>
</evidence>
<keyword evidence="9" id="KW-1185">Reference proteome</keyword>
<accession>A0ABX4I688</accession>
<dbReference type="CDD" id="cd05254">
    <property type="entry name" value="dTDP_HR_like_SDR_e"/>
    <property type="match status" value="1"/>
</dbReference>
<gene>
    <name evidence="8" type="primary">rfbD</name>
    <name evidence="8" type="ORF">AWR36_004620</name>
</gene>
<evidence type="ECO:0000256" key="2">
    <source>
        <dbReference type="ARBA" id="ARBA00010944"/>
    </source>
</evidence>
<sequence>MKNALILGKSGQVAWELVRTCPDGWKATACGRNELNLNHPSQLQDAVNELNPDLLINAAAYTAVDKAESEVQQAYQVNQQAVATVADVAKQFDLPLIHISTDFVFDGNHSSPYTNTDPTNPLSVYGASKLAGEAEIRSRELACALILRTSWVYSSHGQNFVKTMLRLMGDPEREQLAVVCDQVGSPTWAKTLAEAIWKAGESMVTGQSVNGTTIANWTDAGVASWYDFAEAIQELALQKKLLKTAMPIRPLLHTAYPTPAKRPQYSVLDKSGFEELYRCQTKHWRKQLDGMLEELVAQVESKEKKNEYV</sequence>
<comment type="catalytic activity">
    <reaction evidence="5 6">
        <text>dTDP-beta-L-rhamnose + NADP(+) = dTDP-4-dehydro-beta-L-rhamnose + NADPH + H(+)</text>
        <dbReference type="Rhea" id="RHEA:21796"/>
        <dbReference type="ChEBI" id="CHEBI:15378"/>
        <dbReference type="ChEBI" id="CHEBI:57510"/>
        <dbReference type="ChEBI" id="CHEBI:57783"/>
        <dbReference type="ChEBI" id="CHEBI:58349"/>
        <dbReference type="ChEBI" id="CHEBI:62830"/>
        <dbReference type="EC" id="1.1.1.133"/>
    </reaction>
</comment>
<dbReference type="NCBIfam" id="TIGR01214">
    <property type="entry name" value="rmlD"/>
    <property type="match status" value="1"/>
</dbReference>
<comment type="pathway">
    <text evidence="1 6">Carbohydrate biosynthesis; dTDP-L-rhamnose biosynthesis.</text>
</comment>